<dbReference type="InterPro" id="IPR001584">
    <property type="entry name" value="Integrase_cat-core"/>
</dbReference>
<dbReference type="PANTHER" id="PTHR37984:SF15">
    <property type="entry name" value="INTEGRASE CATALYTIC DOMAIN-CONTAINING PROTEIN"/>
    <property type="match status" value="1"/>
</dbReference>
<evidence type="ECO:0000259" key="2">
    <source>
        <dbReference type="PROSITE" id="PS50994"/>
    </source>
</evidence>
<dbReference type="Proteomes" id="UP000460718">
    <property type="component" value="Unassembled WGS sequence"/>
</dbReference>
<feature type="region of interest" description="Disordered" evidence="1">
    <location>
        <begin position="223"/>
        <end position="517"/>
    </location>
</feature>
<dbReference type="InterPro" id="IPR050951">
    <property type="entry name" value="Retrovirus_Pol_polyprotein"/>
</dbReference>
<feature type="compositionally biased region" description="Polar residues" evidence="1">
    <location>
        <begin position="270"/>
        <end position="280"/>
    </location>
</feature>
<feature type="domain" description="Integrase catalytic" evidence="2">
    <location>
        <begin position="1"/>
        <end position="72"/>
    </location>
</feature>
<organism evidence="3 4">
    <name type="scientific">Phytophthora fragariae</name>
    <dbReference type="NCBI Taxonomy" id="53985"/>
    <lineage>
        <taxon>Eukaryota</taxon>
        <taxon>Sar</taxon>
        <taxon>Stramenopiles</taxon>
        <taxon>Oomycota</taxon>
        <taxon>Peronosporomycetes</taxon>
        <taxon>Peronosporales</taxon>
        <taxon>Peronosporaceae</taxon>
        <taxon>Phytophthora</taxon>
    </lineage>
</organism>
<evidence type="ECO:0000313" key="3">
    <source>
        <dbReference type="EMBL" id="KAE8974887.1"/>
    </source>
</evidence>
<dbReference type="GO" id="GO:0015074">
    <property type="term" value="P:DNA integration"/>
    <property type="evidence" value="ECO:0007669"/>
    <property type="project" value="InterPro"/>
</dbReference>
<sequence>MQVKQATPVPYRPNLLGLVERFHRTWKDIVSLYVDEGQDDWDDFLPCALYAYNSSQHATHRYQPNELMMGRKLKTPAELLRRNRLAHPHGTLNAYHEVLLQDLMKARELAARALQKEQARQAMYYNQRKVRRRGAFAPNQLIWVYRLARGKKITKFGHRWRGQGQIMEPAGYDNYKIKMLDSGQELVTHCSFLLPYYYPQHLLEQMARDIAVDLREEAIAAADIDSEDEEAGKLKIASPPGDENSAAVAEHAGHGPGHEAAQDRPDSKSPPAQQVSSIPAASQAAPKKRSRGHAEQSAAQQQKKRSKHSEPAARSRTNEQVVHVPDNRGGAPPGEAEPERRPSPRHQGRAAARSRQGVSGDTIASRTRARSRRAPYPDSNDDGSRSSSPDRALAPDTALVEDADISPRDGRDQQRVEASRDDAEGSERRADYEGHAARDEGAGQHADVVPPGEQQDRVPHGGGERSVGTAEGTVADQRPSKRMKNQEFTCSPAAEGAAWTASCPRSQGSPDWSRPKPWCSADGGDIAHALGVMFGSSKLSAWVIDLTETASCGLINGTTSSSGVKGGYGRKTAATLAEKNKAPAMKASQRRIRRPRKVGQQRRQEVTRQQFQQQRKRTKYSSTAGRESGTIRPLEEESNRIEIVGARLA</sequence>
<comment type="caution">
    <text evidence="3">The sequence shown here is derived from an EMBL/GenBank/DDBJ whole genome shotgun (WGS) entry which is preliminary data.</text>
</comment>
<accession>A0A6A3HZI1</accession>
<feature type="compositionally biased region" description="Basic and acidic residues" evidence="1">
    <location>
        <begin position="308"/>
        <end position="317"/>
    </location>
</feature>
<dbReference type="PANTHER" id="PTHR37984">
    <property type="entry name" value="PROTEIN CBG26694"/>
    <property type="match status" value="1"/>
</dbReference>
<feature type="compositionally biased region" description="Basic and acidic residues" evidence="1">
    <location>
        <begin position="251"/>
        <end position="267"/>
    </location>
</feature>
<feature type="compositionally biased region" description="Basic and acidic residues" evidence="1">
    <location>
        <begin position="405"/>
        <end position="442"/>
    </location>
</feature>
<evidence type="ECO:0000256" key="1">
    <source>
        <dbReference type="SAM" id="MobiDB-lite"/>
    </source>
</evidence>
<evidence type="ECO:0000313" key="4">
    <source>
        <dbReference type="Proteomes" id="UP000460718"/>
    </source>
</evidence>
<protein>
    <recommendedName>
        <fullName evidence="2">Integrase catalytic domain-containing protein</fullName>
    </recommendedName>
</protein>
<proteinExistence type="predicted"/>
<dbReference type="InterPro" id="IPR012337">
    <property type="entry name" value="RNaseH-like_sf"/>
</dbReference>
<reference evidence="3 4" key="1">
    <citation type="submission" date="2018-09" db="EMBL/GenBank/DDBJ databases">
        <title>Genomic investigation of the strawberry pathogen Phytophthora fragariae indicates pathogenicity is determined by transcriptional variation in three key races.</title>
        <authorList>
            <person name="Adams T.M."/>
            <person name="Armitage A.D."/>
            <person name="Sobczyk M.K."/>
            <person name="Bates H.J."/>
            <person name="Dunwell J.M."/>
            <person name="Nellist C.F."/>
            <person name="Harrison R.J."/>
        </authorList>
    </citation>
    <scope>NUCLEOTIDE SEQUENCE [LARGE SCALE GENOMIC DNA]</scope>
    <source>
        <strain evidence="3 4">SCRP245</strain>
    </source>
</reference>
<dbReference type="Gene3D" id="3.30.420.10">
    <property type="entry name" value="Ribonuclease H-like superfamily/Ribonuclease H"/>
    <property type="match status" value="1"/>
</dbReference>
<dbReference type="EMBL" id="QXFW01002852">
    <property type="protein sequence ID" value="KAE8974887.1"/>
    <property type="molecule type" value="Genomic_DNA"/>
</dbReference>
<dbReference type="InterPro" id="IPR036397">
    <property type="entry name" value="RNaseH_sf"/>
</dbReference>
<dbReference type="AlphaFoldDB" id="A0A6A3HZI1"/>
<feature type="region of interest" description="Disordered" evidence="1">
    <location>
        <begin position="579"/>
        <end position="637"/>
    </location>
</feature>
<name>A0A6A3HZI1_9STRA</name>
<feature type="compositionally biased region" description="Basic and acidic residues" evidence="1">
    <location>
        <begin position="454"/>
        <end position="463"/>
    </location>
</feature>
<dbReference type="GO" id="GO:0003676">
    <property type="term" value="F:nucleic acid binding"/>
    <property type="evidence" value="ECO:0007669"/>
    <property type="project" value="InterPro"/>
</dbReference>
<gene>
    <name evidence="3" type="ORF">PF011_g24687</name>
</gene>
<dbReference type="PROSITE" id="PS50994">
    <property type="entry name" value="INTEGRASE"/>
    <property type="match status" value="1"/>
</dbReference>
<feature type="compositionally biased region" description="Basic residues" evidence="1">
    <location>
        <begin position="588"/>
        <end position="600"/>
    </location>
</feature>
<dbReference type="SUPFAM" id="SSF53098">
    <property type="entry name" value="Ribonuclease H-like"/>
    <property type="match status" value="1"/>
</dbReference>